<dbReference type="GO" id="GO:0019748">
    <property type="term" value="P:secondary metabolic process"/>
    <property type="evidence" value="ECO:0007669"/>
    <property type="project" value="TreeGrafter"/>
</dbReference>
<dbReference type="EMBL" id="SMYO01000011">
    <property type="protein sequence ID" value="TDK58747.1"/>
    <property type="molecule type" value="Genomic_DNA"/>
</dbReference>
<comment type="caution">
    <text evidence="3">The sequence shown here is derived from an EMBL/GenBank/DDBJ whole genome shotgun (WGS) entry which is preliminary data.</text>
</comment>
<dbReference type="Proteomes" id="UP000295132">
    <property type="component" value="Unassembled WGS sequence"/>
</dbReference>
<evidence type="ECO:0000256" key="1">
    <source>
        <dbReference type="ARBA" id="ARBA00023239"/>
    </source>
</evidence>
<dbReference type="GO" id="GO:0005737">
    <property type="term" value="C:cytoplasm"/>
    <property type="evidence" value="ECO:0007669"/>
    <property type="project" value="TreeGrafter"/>
</dbReference>
<name>A0A4R5VL45_9BACI</name>
<protein>
    <submittedName>
        <fullName evidence="3">Amidohydrolase</fullName>
    </submittedName>
</protein>
<dbReference type="Gene3D" id="3.20.20.140">
    <property type="entry name" value="Metal-dependent hydrolases"/>
    <property type="match status" value="1"/>
</dbReference>
<sequence length="378" mass="43969">METIVTGKKRNEDFKNSDVSLIDCDVHPFLTSLDELVPYLDEAYHKQLNIGRFRNDLLKDQNNGGFEFPKGRYSNPGHVLRIDAFTPSGGVPGTDPKFLARDLFDRYNTTFGILNIGHGTMGAHHNVTLAAEYTRAANDWLYDSWVKSDPRYKMTMEVIPLDPQLSVKEIERIGKKPGIVGINLRVVNIPFGKRHFWPIYEIAEEYGLPILVHPDAENTSEYSASQAIGPASTYIEWHSTLPIIAMRQIPSLVFEGVFEKFPKLKFAFIEYGFAWLPHLMWRLDKNWKGLRQEVPWLKMPPSEYIRRNIRLGTQPIEEPYKPNHLLEMIQMVNAEEMLLFCSDYPHWDGDNLNRIFLRFPDELKRKIYFENALQTFRF</sequence>
<evidence type="ECO:0000313" key="4">
    <source>
        <dbReference type="Proteomes" id="UP000295132"/>
    </source>
</evidence>
<dbReference type="GO" id="GO:0016831">
    <property type="term" value="F:carboxy-lyase activity"/>
    <property type="evidence" value="ECO:0007669"/>
    <property type="project" value="InterPro"/>
</dbReference>
<evidence type="ECO:0000259" key="2">
    <source>
        <dbReference type="Pfam" id="PF04909"/>
    </source>
</evidence>
<dbReference type="PANTHER" id="PTHR21240:SF28">
    <property type="entry name" value="ISO-OROTATE DECARBOXYLASE (EUROFUNG)"/>
    <property type="match status" value="1"/>
</dbReference>
<dbReference type="InterPro" id="IPR032466">
    <property type="entry name" value="Metal_Hydrolase"/>
</dbReference>
<dbReference type="PANTHER" id="PTHR21240">
    <property type="entry name" value="2-AMINO-3-CARBOXYLMUCONATE-6-SEMIALDEHYDE DECARBOXYLASE"/>
    <property type="match status" value="1"/>
</dbReference>
<keyword evidence="3" id="KW-0378">Hydrolase</keyword>
<evidence type="ECO:0000313" key="3">
    <source>
        <dbReference type="EMBL" id="TDK58747.1"/>
    </source>
</evidence>
<dbReference type="RefSeq" id="WP_133337714.1">
    <property type="nucleotide sequence ID" value="NZ_SMYO01000011.1"/>
</dbReference>
<gene>
    <name evidence="3" type="ORF">E2K98_21265</name>
</gene>
<dbReference type="InterPro" id="IPR006680">
    <property type="entry name" value="Amidohydro-rel"/>
</dbReference>
<keyword evidence="1" id="KW-0456">Lyase</keyword>
<feature type="domain" description="Amidohydrolase-related" evidence="2">
    <location>
        <begin position="22"/>
        <end position="378"/>
    </location>
</feature>
<dbReference type="AlphaFoldDB" id="A0A4R5VL45"/>
<organism evidence="3 4">
    <name type="scientific">Bacillus salipaludis</name>
    <dbReference type="NCBI Taxonomy" id="2547811"/>
    <lineage>
        <taxon>Bacteria</taxon>
        <taxon>Bacillati</taxon>
        <taxon>Bacillota</taxon>
        <taxon>Bacilli</taxon>
        <taxon>Bacillales</taxon>
        <taxon>Bacillaceae</taxon>
        <taxon>Bacillus</taxon>
    </lineage>
</organism>
<dbReference type="Pfam" id="PF04909">
    <property type="entry name" value="Amidohydro_2"/>
    <property type="match status" value="1"/>
</dbReference>
<accession>A0A4R5VL45</accession>
<dbReference type="InterPro" id="IPR032465">
    <property type="entry name" value="ACMSD"/>
</dbReference>
<dbReference type="GO" id="GO:0016787">
    <property type="term" value="F:hydrolase activity"/>
    <property type="evidence" value="ECO:0007669"/>
    <property type="project" value="UniProtKB-KW"/>
</dbReference>
<dbReference type="SUPFAM" id="SSF51556">
    <property type="entry name" value="Metallo-dependent hydrolases"/>
    <property type="match status" value="1"/>
</dbReference>
<reference evidence="3 4" key="1">
    <citation type="submission" date="2019-03" db="EMBL/GenBank/DDBJ databases">
        <title>Bacillus niacini sp. nov. a Nicotinate-Metabolizing Mesophile Isolated from Soil.</title>
        <authorList>
            <person name="Zhang G."/>
        </authorList>
    </citation>
    <scope>NUCLEOTIDE SEQUENCE [LARGE SCALE GENOMIC DNA]</scope>
    <source>
        <strain evidence="3 4">WN066</strain>
    </source>
</reference>
<proteinExistence type="predicted"/>